<dbReference type="InterPro" id="IPR011008">
    <property type="entry name" value="Dimeric_a/b-barrel"/>
</dbReference>
<reference evidence="1" key="1">
    <citation type="submission" date="2021-04" db="EMBL/GenBank/DDBJ databases">
        <title>The complete genome sequence of Caulobacter sp. S6.</title>
        <authorList>
            <person name="Tang Y."/>
            <person name="Ouyang W."/>
            <person name="Liu Q."/>
            <person name="Huang B."/>
            <person name="Guo Z."/>
            <person name="Lei P."/>
        </authorList>
    </citation>
    <scope>NUCLEOTIDE SEQUENCE</scope>
    <source>
        <strain evidence="1">S6</strain>
    </source>
</reference>
<gene>
    <name evidence="1" type="ORF">KCG34_22035</name>
</gene>
<dbReference type="RefSeq" id="WP_211937744.1">
    <property type="nucleotide sequence ID" value="NZ_CP073078.1"/>
</dbReference>
<dbReference type="GO" id="GO:0016857">
    <property type="term" value="F:racemase and epimerase activity, acting on carbohydrates and derivatives"/>
    <property type="evidence" value="ECO:0007669"/>
    <property type="project" value="InterPro"/>
</dbReference>
<sequence>MRRFVLLLDLKDDPELIAAYRRWHAPGGPPAAVVASIRASGITDMEIHICGERLVMLVEAEDGFSFAAKAAADAADPEVMAWEAMMDRFQKALPWAKPGEKWTPAERIFALAEQP</sequence>
<protein>
    <submittedName>
        <fullName evidence="1">L-rhamnose mutarotase</fullName>
    </submittedName>
</protein>
<dbReference type="SUPFAM" id="SSF54909">
    <property type="entry name" value="Dimeric alpha+beta barrel"/>
    <property type="match status" value="1"/>
</dbReference>
<dbReference type="InterPro" id="IPR052996">
    <property type="entry name" value="Carb_Metab_Mutarotase"/>
</dbReference>
<dbReference type="Proteomes" id="UP000676409">
    <property type="component" value="Chromosome"/>
</dbReference>
<dbReference type="EMBL" id="CP073078">
    <property type="protein sequence ID" value="QUD87694.1"/>
    <property type="molecule type" value="Genomic_DNA"/>
</dbReference>
<evidence type="ECO:0000313" key="2">
    <source>
        <dbReference type="Proteomes" id="UP000676409"/>
    </source>
</evidence>
<keyword evidence="2" id="KW-1185">Reference proteome</keyword>
<dbReference type="PANTHER" id="PTHR43239:SF1">
    <property type="entry name" value="UPF0734 PROTEIN DDB_G0273871_DDB_G0273177"/>
    <property type="match status" value="1"/>
</dbReference>
<dbReference type="PANTHER" id="PTHR43239">
    <property type="entry name" value="UPF0734 PROTEIN DDB_G0273871/DDB_G0273177"/>
    <property type="match status" value="1"/>
</dbReference>
<dbReference type="Gene3D" id="3.30.70.100">
    <property type="match status" value="1"/>
</dbReference>
<proteinExistence type="predicted"/>
<dbReference type="KEGG" id="caul:KCG34_22035"/>
<dbReference type="Pfam" id="PF05336">
    <property type="entry name" value="rhaM"/>
    <property type="match status" value="1"/>
</dbReference>
<dbReference type="AlphaFoldDB" id="A0A975FYU7"/>
<name>A0A975FYU7_9CAUL</name>
<organism evidence="1 2">
    <name type="scientific">Phenylobacterium montanum</name>
    <dbReference type="NCBI Taxonomy" id="2823693"/>
    <lineage>
        <taxon>Bacteria</taxon>
        <taxon>Pseudomonadati</taxon>
        <taxon>Pseudomonadota</taxon>
        <taxon>Alphaproteobacteria</taxon>
        <taxon>Caulobacterales</taxon>
        <taxon>Caulobacteraceae</taxon>
        <taxon>Phenylobacterium</taxon>
    </lineage>
</organism>
<accession>A0A975FYU7</accession>
<evidence type="ECO:0000313" key="1">
    <source>
        <dbReference type="EMBL" id="QUD87694.1"/>
    </source>
</evidence>
<dbReference type="InterPro" id="IPR008000">
    <property type="entry name" value="Rham/fucose_mutarotase"/>
</dbReference>